<feature type="binding site" evidence="3">
    <location>
        <position position="345"/>
    </location>
    <ligand>
        <name>CTP</name>
        <dbReference type="ChEBI" id="CHEBI:37563"/>
    </ligand>
</feature>
<feature type="active site" description="Proton donor" evidence="3">
    <location>
        <position position="157"/>
    </location>
</feature>
<feature type="binding site" evidence="3">
    <location>
        <position position="289"/>
    </location>
    <ligand>
        <name>CTP</name>
        <dbReference type="ChEBI" id="CHEBI:37563"/>
    </ligand>
</feature>
<dbReference type="STRING" id="1489064.WH96_09270"/>
<reference evidence="7 8" key="1">
    <citation type="submission" date="2015-03" db="EMBL/GenBank/DDBJ databases">
        <title>Genome Sequence of Kiloniella spongiae MEBiC09566, isolated from a marine sponge.</title>
        <authorList>
            <person name="Shao Z."/>
            <person name="Wang L."/>
            <person name="Li X."/>
        </authorList>
    </citation>
    <scope>NUCLEOTIDE SEQUENCE [LARGE SCALE GENOMIC DNA]</scope>
    <source>
        <strain evidence="7 8">MEBiC09566</strain>
    </source>
</reference>
<dbReference type="Gene3D" id="3.40.50.10300">
    <property type="entry name" value="CoaB-like"/>
    <property type="match status" value="1"/>
</dbReference>
<dbReference type="OrthoDB" id="9802554at2"/>
<dbReference type="SUPFAM" id="SSF102645">
    <property type="entry name" value="CoaB-like"/>
    <property type="match status" value="1"/>
</dbReference>
<dbReference type="GO" id="GO:0046872">
    <property type="term" value="F:metal ion binding"/>
    <property type="evidence" value="ECO:0007669"/>
    <property type="project" value="UniProtKB-KW"/>
</dbReference>
<dbReference type="EC" id="4.1.1.36" evidence="3"/>
<dbReference type="Proteomes" id="UP000035444">
    <property type="component" value="Unassembled WGS sequence"/>
</dbReference>
<dbReference type="GO" id="GO:0015941">
    <property type="term" value="P:pantothenate catabolic process"/>
    <property type="evidence" value="ECO:0007669"/>
    <property type="project" value="InterPro"/>
</dbReference>
<feature type="region of interest" description="Phosphopantothenate--cysteine ligase" evidence="3">
    <location>
        <begin position="192"/>
        <end position="404"/>
    </location>
</feature>
<dbReference type="Pfam" id="PF04127">
    <property type="entry name" value="DFP"/>
    <property type="match status" value="1"/>
</dbReference>
<evidence type="ECO:0000256" key="2">
    <source>
        <dbReference type="ARBA" id="ARBA00023239"/>
    </source>
</evidence>
<evidence type="ECO:0000256" key="4">
    <source>
        <dbReference type="RuleBase" id="RU364078"/>
    </source>
</evidence>
<dbReference type="PANTHER" id="PTHR14359">
    <property type="entry name" value="HOMO-OLIGOMERIC FLAVIN CONTAINING CYS DECARBOXYLASE FAMILY"/>
    <property type="match status" value="1"/>
</dbReference>
<feature type="domain" description="Flavoprotein" evidence="5">
    <location>
        <begin position="5"/>
        <end position="177"/>
    </location>
</feature>
<keyword evidence="3" id="KW-0460">Magnesium</keyword>
<dbReference type="EMBL" id="LAQL01000006">
    <property type="protein sequence ID" value="KLN60679.1"/>
    <property type="molecule type" value="Genomic_DNA"/>
</dbReference>
<keyword evidence="3" id="KW-0479">Metal-binding</keyword>
<comment type="caution">
    <text evidence="7">The sequence shown here is derived from an EMBL/GenBank/DDBJ whole genome shotgun (WGS) entry which is preliminary data.</text>
</comment>
<evidence type="ECO:0000256" key="1">
    <source>
        <dbReference type="ARBA" id="ARBA00022793"/>
    </source>
</evidence>
<comment type="cofactor">
    <cofactor evidence="3">
        <name>Mg(2+)</name>
        <dbReference type="ChEBI" id="CHEBI:18420"/>
    </cofactor>
</comment>
<feature type="binding site" evidence="3">
    <location>
        <position position="279"/>
    </location>
    <ligand>
        <name>CTP</name>
        <dbReference type="ChEBI" id="CHEBI:37563"/>
    </ligand>
</feature>
<evidence type="ECO:0000259" key="5">
    <source>
        <dbReference type="Pfam" id="PF02441"/>
    </source>
</evidence>
<comment type="catalytic activity">
    <reaction evidence="3 4">
        <text>N-[(R)-4-phosphopantothenoyl]-L-cysteine + H(+) = (R)-4'-phosphopantetheine + CO2</text>
        <dbReference type="Rhea" id="RHEA:16793"/>
        <dbReference type="ChEBI" id="CHEBI:15378"/>
        <dbReference type="ChEBI" id="CHEBI:16526"/>
        <dbReference type="ChEBI" id="CHEBI:59458"/>
        <dbReference type="ChEBI" id="CHEBI:61723"/>
        <dbReference type="EC" id="4.1.1.36"/>
    </reaction>
</comment>
<comment type="similarity">
    <text evidence="3 4">In the C-terminal section; belongs to the PPC synthetase family.</text>
</comment>
<keyword evidence="3 4" id="KW-0436">Ligase</keyword>
<comment type="pathway">
    <text evidence="3 4">Cofactor biosynthesis; coenzyme A biosynthesis; CoA from (R)-pantothenate: step 3/5.</text>
</comment>
<dbReference type="RefSeq" id="WP_047763895.1">
    <property type="nucleotide sequence ID" value="NZ_LAQL01000006.1"/>
</dbReference>
<evidence type="ECO:0000313" key="7">
    <source>
        <dbReference type="EMBL" id="KLN60679.1"/>
    </source>
</evidence>
<protein>
    <recommendedName>
        <fullName evidence="3">Coenzyme A biosynthesis bifunctional protein CoaBC</fullName>
    </recommendedName>
    <alternativeName>
        <fullName evidence="3">DNA/pantothenate metabolism flavoprotein</fullName>
    </alternativeName>
    <alternativeName>
        <fullName evidence="3">Phosphopantothenoylcysteine synthetase/decarboxylase</fullName>
        <shortName evidence="3">PPCS-PPCDC</shortName>
    </alternativeName>
    <domain>
        <recommendedName>
            <fullName evidence="3">Phosphopantothenoylcysteine decarboxylase</fullName>
            <shortName evidence="3">PPC decarboxylase</shortName>
            <shortName evidence="3">PPC-DC</shortName>
            <ecNumber evidence="3">4.1.1.36</ecNumber>
        </recommendedName>
        <alternativeName>
            <fullName evidence="3">CoaC</fullName>
        </alternativeName>
    </domain>
    <domain>
        <recommendedName>
            <fullName evidence="3">Phosphopantothenate--cysteine ligase</fullName>
            <ecNumber evidence="3">6.3.2.5</ecNumber>
        </recommendedName>
        <alternativeName>
            <fullName evidence="3">CoaB</fullName>
        </alternativeName>
        <alternativeName>
            <fullName evidence="3">Phosphopantothenoylcysteine synthetase</fullName>
            <shortName evidence="3">PPC synthetase</shortName>
            <shortName evidence="3">PPC-S</shortName>
        </alternativeName>
    </domain>
</protein>
<dbReference type="PANTHER" id="PTHR14359:SF6">
    <property type="entry name" value="PHOSPHOPANTOTHENOYLCYSTEINE DECARBOXYLASE"/>
    <property type="match status" value="1"/>
</dbReference>
<comment type="function">
    <text evidence="3">Catalyzes two sequential steps in the biosynthesis of coenzyme A. In the first step cysteine is conjugated to 4'-phosphopantothenate to form 4-phosphopantothenoylcysteine. In the second step the latter compound is decarboxylated to form 4'-phosphopantotheine.</text>
</comment>
<evidence type="ECO:0000313" key="8">
    <source>
        <dbReference type="Proteomes" id="UP000035444"/>
    </source>
</evidence>
<evidence type="ECO:0000259" key="6">
    <source>
        <dbReference type="Pfam" id="PF04127"/>
    </source>
</evidence>
<dbReference type="GO" id="GO:0071513">
    <property type="term" value="C:phosphopantothenoylcysteine decarboxylase complex"/>
    <property type="evidence" value="ECO:0007669"/>
    <property type="project" value="TreeGrafter"/>
</dbReference>
<dbReference type="SUPFAM" id="SSF52507">
    <property type="entry name" value="Homo-oligomeric flavin-containing Cys decarboxylases, HFCD"/>
    <property type="match status" value="1"/>
</dbReference>
<keyword evidence="3 4" id="KW-0285">Flavoprotein</keyword>
<dbReference type="InterPro" id="IPR003382">
    <property type="entry name" value="Flavoprotein"/>
</dbReference>
<keyword evidence="8" id="KW-1185">Reference proteome</keyword>
<comment type="catalytic activity">
    <reaction evidence="3 4">
        <text>(R)-4'-phosphopantothenate + L-cysteine + CTP = N-[(R)-4-phosphopantothenoyl]-L-cysteine + CMP + diphosphate + H(+)</text>
        <dbReference type="Rhea" id="RHEA:19397"/>
        <dbReference type="ChEBI" id="CHEBI:10986"/>
        <dbReference type="ChEBI" id="CHEBI:15378"/>
        <dbReference type="ChEBI" id="CHEBI:33019"/>
        <dbReference type="ChEBI" id="CHEBI:35235"/>
        <dbReference type="ChEBI" id="CHEBI:37563"/>
        <dbReference type="ChEBI" id="CHEBI:59458"/>
        <dbReference type="ChEBI" id="CHEBI:60377"/>
        <dbReference type="EC" id="6.3.2.5"/>
    </reaction>
</comment>
<dbReference type="GO" id="GO:0015937">
    <property type="term" value="P:coenzyme A biosynthetic process"/>
    <property type="evidence" value="ECO:0007669"/>
    <property type="project" value="UniProtKB-UniRule"/>
</dbReference>
<dbReference type="EC" id="6.3.2.5" evidence="3"/>
<dbReference type="GO" id="GO:0010181">
    <property type="term" value="F:FMN binding"/>
    <property type="evidence" value="ECO:0007669"/>
    <property type="project" value="UniProtKB-UniRule"/>
</dbReference>
<keyword evidence="2 3" id="KW-0456">Lyase</keyword>
<feature type="binding site" evidence="3">
    <location>
        <begin position="307"/>
        <end position="310"/>
    </location>
    <ligand>
        <name>CTP</name>
        <dbReference type="ChEBI" id="CHEBI:37563"/>
    </ligand>
</feature>
<feature type="binding site" evidence="3">
    <location>
        <position position="327"/>
    </location>
    <ligand>
        <name>CTP</name>
        <dbReference type="ChEBI" id="CHEBI:37563"/>
    </ligand>
</feature>
<dbReference type="GO" id="GO:0004633">
    <property type="term" value="F:phosphopantothenoylcysteine decarboxylase activity"/>
    <property type="evidence" value="ECO:0007669"/>
    <property type="project" value="UniProtKB-UniRule"/>
</dbReference>
<keyword evidence="3" id="KW-0511">Multifunctional enzyme</keyword>
<gene>
    <name evidence="3" type="primary">coaBC</name>
    <name evidence="7" type="ORF">WH96_09270</name>
</gene>
<evidence type="ECO:0000256" key="3">
    <source>
        <dbReference type="HAMAP-Rule" id="MF_02225"/>
    </source>
</evidence>
<dbReference type="Pfam" id="PF02441">
    <property type="entry name" value="Flavoprotein"/>
    <property type="match status" value="1"/>
</dbReference>
<dbReference type="InterPro" id="IPR035929">
    <property type="entry name" value="CoaB-like_sf"/>
</dbReference>
<comment type="function">
    <text evidence="4">Catalyzes two steps in the biosynthesis of coenzyme A. In the first step cysteine is conjugated to 4'-phosphopantothenate to form 4-phosphopantothenoylcysteine, in the latter compound is decarboxylated to form 4'-phosphopantotheine.</text>
</comment>
<keyword evidence="1 3" id="KW-0210">Decarboxylase</keyword>
<dbReference type="InterPro" id="IPR036551">
    <property type="entry name" value="Flavin_trans-like"/>
</dbReference>
<dbReference type="HAMAP" id="MF_02225">
    <property type="entry name" value="CoaBC"/>
    <property type="match status" value="1"/>
</dbReference>
<dbReference type="UniPathway" id="UPA00241">
    <property type="reaction ID" value="UER00353"/>
</dbReference>
<feature type="binding site" evidence="3">
    <location>
        <position position="341"/>
    </location>
    <ligand>
        <name>CTP</name>
        <dbReference type="ChEBI" id="CHEBI:37563"/>
    </ligand>
</feature>
<dbReference type="InterPro" id="IPR007085">
    <property type="entry name" value="DNA/pantothenate-metab_flavo_C"/>
</dbReference>
<dbReference type="NCBIfam" id="TIGR00521">
    <property type="entry name" value="coaBC_dfp"/>
    <property type="match status" value="1"/>
</dbReference>
<dbReference type="Gene3D" id="3.40.50.1950">
    <property type="entry name" value="Flavin prenyltransferase-like"/>
    <property type="match status" value="1"/>
</dbReference>
<feature type="domain" description="DNA/pantothenate metabolism flavoprotein C-terminal" evidence="6">
    <location>
        <begin position="187"/>
        <end position="398"/>
    </location>
</feature>
<organism evidence="7 8">
    <name type="scientific">Kiloniella spongiae</name>
    <dbReference type="NCBI Taxonomy" id="1489064"/>
    <lineage>
        <taxon>Bacteria</taxon>
        <taxon>Pseudomonadati</taxon>
        <taxon>Pseudomonadota</taxon>
        <taxon>Alphaproteobacteria</taxon>
        <taxon>Rhodospirillales</taxon>
        <taxon>Kiloniellaceae</taxon>
        <taxon>Kiloniella</taxon>
    </lineage>
</organism>
<dbReference type="PATRIC" id="fig|1489064.4.peg.3136"/>
<sequence length="404" mass="43272">MISGKSILLVITGGIAAYKSLELIRRLKERDVSVRAILTKSGSEFVTPLSVSALTGEKTFVDLFSLTDETEIGHIQLSRQSDLIVVVPASADFMAKMAQGRADDLASTVLLATDKDTLVAPAMNIRMWEHPATQENLKTLVSRGVKVIGPNEGSMACGEFGPGRMAEPAEILGAIEDYFSTSSEKPLAGIKTLVTAGPTHEALDPVRYIANHSSGKQGYAIAQTMQQLGADVTLVSGPTQLSPPQGVNVIKITSAEEMLAACQNALPADIAICAAAVADWRIAEQSEQKIKKKNNEEAPTLNFVQNPDILAILSKPGPKRPGLVIGFAAETEQVTENAISKRERKGCDWILANDVSPETGTFGGDENTLFLIDKSGVDQWHKMTKDAAAKKLSKRIADHLTLNV</sequence>
<keyword evidence="3 4" id="KW-0288">FMN</keyword>
<dbReference type="InterPro" id="IPR005252">
    <property type="entry name" value="CoaBC"/>
</dbReference>
<proteinExistence type="inferred from homology"/>
<name>A0A0H2MDR9_9PROT</name>
<dbReference type="GO" id="GO:0004632">
    <property type="term" value="F:phosphopantothenate--cysteine ligase activity"/>
    <property type="evidence" value="ECO:0007669"/>
    <property type="project" value="UniProtKB-UniRule"/>
</dbReference>
<comment type="caution">
    <text evidence="3">Lacks conserved residue(s) required for the propagation of feature annotation.</text>
</comment>
<feature type="region of interest" description="Phosphopantothenoylcysteine decarboxylase" evidence="3">
    <location>
        <begin position="1"/>
        <end position="191"/>
    </location>
</feature>
<accession>A0A0H2MDR9</accession>
<comment type="similarity">
    <text evidence="3 4">In the N-terminal section; belongs to the HFCD (homo-oligomeric flavin containing Cys decarboxylase) superfamily.</text>
</comment>
<dbReference type="AlphaFoldDB" id="A0A0H2MDR9"/>
<comment type="cofactor">
    <cofactor evidence="3">
        <name>FMN</name>
        <dbReference type="ChEBI" id="CHEBI:58210"/>
    </cofactor>
    <text evidence="3">Binds 1 FMN per subunit.</text>
</comment>
<comment type="pathway">
    <text evidence="3 4">Cofactor biosynthesis; coenzyme A biosynthesis; CoA from (R)-pantothenate: step 2/5.</text>
</comment>